<name>A0AA40EFX6_9PEZI</name>
<comment type="caution">
    <text evidence="2">The sequence shown here is derived from an EMBL/GenBank/DDBJ whole genome shotgun (WGS) entry which is preliminary data.</text>
</comment>
<evidence type="ECO:0000256" key="1">
    <source>
        <dbReference type="SAM" id="SignalP"/>
    </source>
</evidence>
<evidence type="ECO:0000313" key="3">
    <source>
        <dbReference type="Proteomes" id="UP001172101"/>
    </source>
</evidence>
<feature type="signal peptide" evidence="1">
    <location>
        <begin position="1"/>
        <end position="21"/>
    </location>
</feature>
<organism evidence="2 3">
    <name type="scientific">Lasiosphaeria miniovina</name>
    <dbReference type="NCBI Taxonomy" id="1954250"/>
    <lineage>
        <taxon>Eukaryota</taxon>
        <taxon>Fungi</taxon>
        <taxon>Dikarya</taxon>
        <taxon>Ascomycota</taxon>
        <taxon>Pezizomycotina</taxon>
        <taxon>Sordariomycetes</taxon>
        <taxon>Sordariomycetidae</taxon>
        <taxon>Sordariales</taxon>
        <taxon>Lasiosphaeriaceae</taxon>
        <taxon>Lasiosphaeria</taxon>
    </lineage>
</organism>
<dbReference type="EMBL" id="JAUIRO010000001">
    <property type="protein sequence ID" value="KAK0733758.1"/>
    <property type="molecule type" value="Genomic_DNA"/>
</dbReference>
<dbReference type="GeneID" id="85324147"/>
<accession>A0AA40EFX6</accession>
<proteinExistence type="predicted"/>
<protein>
    <recommendedName>
        <fullName evidence="4">Secreted protein</fullName>
    </recommendedName>
</protein>
<sequence>MHNCTLQALVFALFIFGTGRSSLGEAWCGIGRSLLFVVNYVEPWKYCVLTSDRWILHGAARSEDRDQAEMVRERKNDLMVGSDPKNAFHGRDLLFWKRTSVA</sequence>
<keyword evidence="1" id="KW-0732">Signal</keyword>
<evidence type="ECO:0008006" key="4">
    <source>
        <dbReference type="Google" id="ProtNLM"/>
    </source>
</evidence>
<dbReference type="Proteomes" id="UP001172101">
    <property type="component" value="Unassembled WGS sequence"/>
</dbReference>
<dbReference type="RefSeq" id="XP_060302635.1">
    <property type="nucleotide sequence ID" value="XM_060440877.1"/>
</dbReference>
<dbReference type="AlphaFoldDB" id="A0AA40EFX6"/>
<feature type="chain" id="PRO_5041426169" description="Secreted protein" evidence="1">
    <location>
        <begin position="22"/>
        <end position="102"/>
    </location>
</feature>
<evidence type="ECO:0000313" key="2">
    <source>
        <dbReference type="EMBL" id="KAK0733758.1"/>
    </source>
</evidence>
<reference evidence="2" key="1">
    <citation type="submission" date="2023-06" db="EMBL/GenBank/DDBJ databases">
        <title>Genome-scale phylogeny and comparative genomics of the fungal order Sordariales.</title>
        <authorList>
            <consortium name="Lawrence Berkeley National Laboratory"/>
            <person name="Hensen N."/>
            <person name="Bonometti L."/>
            <person name="Westerberg I."/>
            <person name="Brannstrom I.O."/>
            <person name="Guillou S."/>
            <person name="Cros-Aarteil S."/>
            <person name="Calhoun S."/>
            <person name="Haridas S."/>
            <person name="Kuo A."/>
            <person name="Mondo S."/>
            <person name="Pangilinan J."/>
            <person name="Riley R."/>
            <person name="LaButti K."/>
            <person name="Andreopoulos B."/>
            <person name="Lipzen A."/>
            <person name="Chen C."/>
            <person name="Yanf M."/>
            <person name="Daum C."/>
            <person name="Ng V."/>
            <person name="Clum A."/>
            <person name="Steindorff A."/>
            <person name="Ohm R."/>
            <person name="Martin F."/>
            <person name="Silar P."/>
            <person name="Natvig D."/>
            <person name="Lalanne C."/>
            <person name="Gautier V."/>
            <person name="Ament-velasquez S.L."/>
            <person name="Kruys A."/>
            <person name="Hutchinson M.I."/>
            <person name="Powell A.J."/>
            <person name="Barry K."/>
            <person name="Miller A.N."/>
            <person name="Grigoriev I.V."/>
            <person name="Debuchy R."/>
            <person name="Gladieux P."/>
            <person name="Thoren M.H."/>
            <person name="Johannesson H."/>
        </authorList>
    </citation>
    <scope>NUCLEOTIDE SEQUENCE</scope>
    <source>
        <strain evidence="2">SMH2392-1A</strain>
    </source>
</reference>
<gene>
    <name evidence="2" type="ORF">B0T26DRAFT_685645</name>
</gene>
<keyword evidence="3" id="KW-1185">Reference proteome</keyword>